<evidence type="ECO:0008006" key="3">
    <source>
        <dbReference type="Google" id="ProtNLM"/>
    </source>
</evidence>
<keyword evidence="2" id="KW-1185">Reference proteome</keyword>
<evidence type="ECO:0000313" key="2">
    <source>
        <dbReference type="Proteomes" id="UP000706031"/>
    </source>
</evidence>
<protein>
    <recommendedName>
        <fullName evidence="3">HNH endonuclease</fullName>
    </recommendedName>
</protein>
<gene>
    <name evidence="1" type="ORF">H7T88_18880</name>
</gene>
<dbReference type="Gene3D" id="1.10.30.50">
    <property type="match status" value="1"/>
</dbReference>
<dbReference type="RefSeq" id="WP_221789815.1">
    <property type="nucleotide sequence ID" value="NZ_JACLIC010000031.1"/>
</dbReference>
<dbReference type="Proteomes" id="UP000706031">
    <property type="component" value="Unassembled WGS sequence"/>
</dbReference>
<proteinExistence type="predicted"/>
<evidence type="ECO:0000313" key="1">
    <source>
        <dbReference type="EMBL" id="MBY0205293.1"/>
    </source>
</evidence>
<name>A0ABS7KM86_9BACL</name>
<comment type="caution">
    <text evidence="1">The sequence shown here is derived from an EMBL/GenBank/DDBJ whole genome shotgun (WGS) entry which is preliminary data.</text>
</comment>
<organism evidence="1 2">
    <name type="scientific">Paenibacillus cucumis</name>
    <name type="common">ex Kampfer et al. 2016</name>
    <dbReference type="NCBI Taxonomy" id="1776858"/>
    <lineage>
        <taxon>Bacteria</taxon>
        <taxon>Bacillati</taxon>
        <taxon>Bacillota</taxon>
        <taxon>Bacilli</taxon>
        <taxon>Bacillales</taxon>
        <taxon>Paenibacillaceae</taxon>
        <taxon>Paenibacillus</taxon>
    </lineage>
</organism>
<reference evidence="1 2" key="1">
    <citation type="submission" date="2020-08" db="EMBL/GenBank/DDBJ databases">
        <title>Fungal Genomes of the International Space Station.</title>
        <authorList>
            <person name="Seuylemezian A."/>
            <person name="Singh N.K."/>
            <person name="Wood J."/>
            <person name="Venkateswaran K."/>
        </authorList>
    </citation>
    <scope>NUCLEOTIDE SEQUENCE [LARGE SCALE GENOMIC DNA]</scope>
    <source>
        <strain evidence="1 2">S/N-304-OC-R4</strain>
    </source>
</reference>
<dbReference type="EMBL" id="JACLIC010000031">
    <property type="protein sequence ID" value="MBY0205293.1"/>
    <property type="molecule type" value="Genomic_DNA"/>
</dbReference>
<accession>A0ABS7KM86</accession>
<sequence length="141" mass="16582">MALARKKEKSIMPWRMNLFNNHNRKEKAPKKRRNHALDDPEYMTKEKVRKAVIERDGGNWCAITGVTGTRLELHRIVYGSQGGKYEVDNCILLSVEMHQKVHSSKKTWMPILQDHVRCMKLGIPEKSPIQREPKRMDDYVR</sequence>